<keyword evidence="9" id="KW-0472">Membrane</keyword>
<dbReference type="PANTHER" id="PTHR12147">
    <property type="entry name" value="METALLOPEPTIDASE M28 FAMILY MEMBER"/>
    <property type="match status" value="1"/>
</dbReference>
<feature type="transmembrane region" description="Helical" evidence="9">
    <location>
        <begin position="535"/>
        <end position="552"/>
    </location>
</feature>
<keyword evidence="7" id="KW-0325">Glycoprotein</keyword>
<dbReference type="Pfam" id="PF04389">
    <property type="entry name" value="Peptidase_M28"/>
    <property type="match status" value="1"/>
</dbReference>
<evidence type="ECO:0000256" key="7">
    <source>
        <dbReference type="ARBA" id="ARBA00023180"/>
    </source>
</evidence>
<comment type="function">
    <text evidence="1">May be involved in vacuolar sorting and osmoregulation.</text>
</comment>
<name>A0ABT1AZJ1_9FLAO</name>
<feature type="transmembrane region" description="Helical" evidence="9">
    <location>
        <begin position="503"/>
        <end position="523"/>
    </location>
</feature>
<reference evidence="11 12" key="1">
    <citation type="submission" date="2022-06" db="EMBL/GenBank/DDBJ databases">
        <authorList>
            <person name="Xuan X."/>
        </authorList>
    </citation>
    <scope>NUCLEOTIDE SEQUENCE [LARGE SCALE GENOMIC DNA]</scope>
    <source>
        <strain evidence="11 12">2V75</strain>
    </source>
</reference>
<comment type="caution">
    <text evidence="11">The sequence shown here is derived from an EMBL/GenBank/DDBJ whole genome shotgun (WGS) entry which is preliminary data.</text>
</comment>
<feature type="transmembrane region" description="Helical" evidence="9">
    <location>
        <begin position="328"/>
        <end position="348"/>
    </location>
</feature>
<keyword evidence="6 9" id="KW-1133">Transmembrane helix</keyword>
<comment type="similarity">
    <text evidence="3">Belongs to the peptidase M28 family.</text>
</comment>
<evidence type="ECO:0000313" key="11">
    <source>
        <dbReference type="EMBL" id="MCO5725114.1"/>
    </source>
</evidence>
<comment type="subcellular location">
    <subcellularLocation>
        <location evidence="2">Vacuole membrane</location>
        <topology evidence="2">Multi-pass membrane protein</topology>
    </subcellularLocation>
</comment>
<dbReference type="SUPFAM" id="SSF53187">
    <property type="entry name" value="Zn-dependent exopeptidases"/>
    <property type="match status" value="1"/>
</dbReference>
<evidence type="ECO:0000313" key="12">
    <source>
        <dbReference type="Proteomes" id="UP001206312"/>
    </source>
</evidence>
<dbReference type="PANTHER" id="PTHR12147:SF58">
    <property type="entry name" value="VACUOLAR MEMBRANE PROTEASE"/>
    <property type="match status" value="1"/>
</dbReference>
<feature type="domain" description="Peptidase M28" evidence="10">
    <location>
        <begin position="100"/>
        <end position="289"/>
    </location>
</feature>
<gene>
    <name evidence="11" type="ORF">NG653_09630</name>
</gene>
<evidence type="ECO:0000256" key="4">
    <source>
        <dbReference type="ARBA" id="ARBA00017435"/>
    </source>
</evidence>
<keyword evidence="12" id="KW-1185">Reference proteome</keyword>
<keyword evidence="9" id="KW-0812">Transmembrane</keyword>
<feature type="transmembrane region" description="Helical" evidence="9">
    <location>
        <begin position="479"/>
        <end position="497"/>
    </location>
</feature>
<evidence type="ECO:0000259" key="10">
    <source>
        <dbReference type="Pfam" id="PF04389"/>
    </source>
</evidence>
<feature type="transmembrane region" description="Helical" evidence="9">
    <location>
        <begin position="454"/>
        <end position="472"/>
    </location>
</feature>
<dbReference type="Gene3D" id="3.40.630.10">
    <property type="entry name" value="Zn peptidases"/>
    <property type="match status" value="1"/>
</dbReference>
<evidence type="ECO:0000256" key="5">
    <source>
        <dbReference type="ARBA" id="ARBA00022554"/>
    </source>
</evidence>
<protein>
    <recommendedName>
        <fullName evidence="4">Vacuolar membrane protease</fullName>
    </recommendedName>
    <alternativeName>
        <fullName evidence="8">FXNA-related family protease 1</fullName>
    </alternativeName>
</protein>
<dbReference type="InterPro" id="IPR007484">
    <property type="entry name" value="Peptidase_M28"/>
</dbReference>
<keyword evidence="5" id="KW-0926">Vacuole</keyword>
<evidence type="ECO:0000256" key="3">
    <source>
        <dbReference type="ARBA" id="ARBA00010918"/>
    </source>
</evidence>
<dbReference type="Proteomes" id="UP001206312">
    <property type="component" value="Unassembled WGS sequence"/>
</dbReference>
<feature type="transmembrane region" description="Helical" evidence="9">
    <location>
        <begin position="360"/>
        <end position="383"/>
    </location>
</feature>
<evidence type="ECO:0000256" key="9">
    <source>
        <dbReference type="SAM" id="Phobius"/>
    </source>
</evidence>
<feature type="transmembrane region" description="Helical" evidence="9">
    <location>
        <begin position="430"/>
        <end position="448"/>
    </location>
</feature>
<accession>A0ABT1AZJ1</accession>
<dbReference type="InterPro" id="IPR045175">
    <property type="entry name" value="M28_fam"/>
</dbReference>
<proteinExistence type="inferred from homology"/>
<evidence type="ECO:0000256" key="1">
    <source>
        <dbReference type="ARBA" id="ARBA00003273"/>
    </source>
</evidence>
<dbReference type="EMBL" id="JAMXIB010000006">
    <property type="protein sequence ID" value="MCO5725114.1"/>
    <property type="molecule type" value="Genomic_DNA"/>
</dbReference>
<evidence type="ECO:0000256" key="2">
    <source>
        <dbReference type="ARBA" id="ARBA00004128"/>
    </source>
</evidence>
<organism evidence="11 12">
    <name type="scientific">Robiginitalea marina</name>
    <dbReference type="NCBI Taxonomy" id="2954105"/>
    <lineage>
        <taxon>Bacteria</taxon>
        <taxon>Pseudomonadati</taxon>
        <taxon>Bacteroidota</taxon>
        <taxon>Flavobacteriia</taxon>
        <taxon>Flavobacteriales</taxon>
        <taxon>Flavobacteriaceae</taxon>
        <taxon>Robiginitalea</taxon>
    </lineage>
</organism>
<sequence length="761" mass="82896">MKPTVSVLTFLGFLGLSYWAFLAATPPYTPDSGLPESEFSTDRAMEHVKSISTRPHGVGFPAHSEVRRYLVEQLKAMGLEPQIQSGYTAGDWGNLSKAVNILARIPGTKRGKALVLLSHYDSSPHSSFGASDAGSGVATILEGVRASLARGKAHQNDIIILFTDAEELGLNGADLFVNQHPWTRDAGLVLNFEARGSGGASYMLIETNRGNAKLIEAFSEADPPYPVANSLAYSIYKMLPNDTDLTVFREDADIEGFNFAFIDDHYDYHTALDRADRLDPGTLAHQGSYLMPLLAYFAEADLSALKSLDDRIYFNVPLFGQVSYPFEWIWPLMALAGVLFLSILGYGFRSGKLRLKGVAAGFAPLGLLLALNGLAGYFAWPLLKALYPAYADMLHGFTYNGHLYIAAWSALALGLCFWAYSLFQKIALRDLLVAPTLFVLLLCAGLSAYLPGAAFFLIPAFGLLLGWMIVLSQDYPNPYLLAFLGLPALWVFAPFVQMLPVGLGLKMMVGSTIMCSLIFLLLLPTLGAYPKKRKFALAGGVAFLALMLGAHIKSGFAQDTPKPTSLLYVKDLDRDTAHWATYEKVPSPWTLAFLGSAAGPPDPGQAGTLSSKYGTGFSFVSQAPVKAIPAPEITVLSDTLLGGQRVIDLRIEPRRDVNRLEVFTGNTPLTAAAVNGIALSEFYLNNRRGGKLVTHYISDNDPTELRLEFPAGEPLELTLYEGSNNLLENPLFTVPPRPAENIPMPFVLNDAVLLIKKLRFD</sequence>
<evidence type="ECO:0000256" key="6">
    <source>
        <dbReference type="ARBA" id="ARBA00022989"/>
    </source>
</evidence>
<evidence type="ECO:0000256" key="8">
    <source>
        <dbReference type="ARBA" id="ARBA00031512"/>
    </source>
</evidence>
<feature type="transmembrane region" description="Helical" evidence="9">
    <location>
        <begin position="403"/>
        <end position="423"/>
    </location>
</feature>
<dbReference type="RefSeq" id="WP_252741486.1">
    <property type="nucleotide sequence ID" value="NZ_JAMXIB010000006.1"/>
</dbReference>